<proteinExistence type="inferred from homology"/>
<evidence type="ECO:0000256" key="2">
    <source>
        <dbReference type="ARBA" id="ARBA00008727"/>
    </source>
</evidence>
<feature type="signal peptide" evidence="9">
    <location>
        <begin position="1"/>
        <end position="32"/>
    </location>
</feature>
<accession>I3NB62</accession>
<feature type="domain" description="Ig-like" evidence="10">
    <location>
        <begin position="40"/>
        <end position="124"/>
    </location>
</feature>
<keyword evidence="3 8" id="KW-0812">Transmembrane</keyword>
<organism evidence="11 12">
    <name type="scientific">Ictidomys tridecemlineatus</name>
    <name type="common">Thirteen-lined ground squirrel</name>
    <name type="synonym">Spermophilus tridecemlineatus</name>
    <dbReference type="NCBI Taxonomy" id="43179"/>
    <lineage>
        <taxon>Eukaryota</taxon>
        <taxon>Metazoa</taxon>
        <taxon>Chordata</taxon>
        <taxon>Craniata</taxon>
        <taxon>Vertebrata</taxon>
        <taxon>Euteleostomi</taxon>
        <taxon>Mammalia</taxon>
        <taxon>Eutheria</taxon>
        <taxon>Euarchontoglires</taxon>
        <taxon>Glires</taxon>
        <taxon>Rodentia</taxon>
        <taxon>Sciuromorpha</taxon>
        <taxon>Sciuridae</taxon>
        <taxon>Xerinae</taxon>
        <taxon>Marmotini</taxon>
        <taxon>Ictidomys</taxon>
    </lineage>
</organism>
<evidence type="ECO:0000259" key="10">
    <source>
        <dbReference type="PROSITE" id="PS50835"/>
    </source>
</evidence>
<evidence type="ECO:0000256" key="6">
    <source>
        <dbReference type="ARBA" id="ARBA00023136"/>
    </source>
</evidence>
<dbReference type="SUPFAM" id="SSF48726">
    <property type="entry name" value="Immunoglobulin"/>
    <property type="match status" value="1"/>
</dbReference>
<dbReference type="EMBL" id="AGTP01062854">
    <property type="status" value="NOT_ANNOTATED_CDS"/>
    <property type="molecule type" value="Genomic_DNA"/>
</dbReference>
<reference evidence="12" key="1">
    <citation type="submission" date="2011-11" db="EMBL/GenBank/DDBJ databases">
        <title>The Draft Genome of Spermophilus tridecemlineatus.</title>
        <authorList>
            <consortium name="The Broad Institute Genome Assembly &amp; Analysis Group"/>
            <consortium name="Computational R&amp;D Group"/>
            <consortium name="and Sequencing Platform"/>
            <person name="Di Palma F."/>
            <person name="Alfoldi J."/>
            <person name="Johnson J."/>
            <person name="Berlin A."/>
            <person name="Gnerre S."/>
            <person name="Jaffe D."/>
            <person name="MacCallum I."/>
            <person name="Young S."/>
            <person name="Walker B.J."/>
            <person name="Lindblad-Toh K."/>
        </authorList>
    </citation>
    <scope>NUCLEOTIDE SEQUENCE [LARGE SCALE GENOMIC DNA]</scope>
</reference>
<feature type="transmembrane region" description="Helical" evidence="8">
    <location>
        <begin position="339"/>
        <end position="357"/>
    </location>
</feature>
<dbReference type="Ensembl" id="ENSSTOT00000019588.2">
    <property type="protein sequence ID" value="ENSSTOP00000021609.2"/>
    <property type="gene ID" value="ENSSTOG00000027316.2"/>
</dbReference>
<evidence type="ECO:0000256" key="8">
    <source>
        <dbReference type="SAM" id="Phobius"/>
    </source>
</evidence>
<dbReference type="PANTHER" id="PTHR32178">
    <property type="entry name" value="FAM187"/>
    <property type="match status" value="1"/>
</dbReference>
<evidence type="ECO:0000256" key="1">
    <source>
        <dbReference type="ARBA" id="ARBA00004479"/>
    </source>
</evidence>
<sequence>MSRVGLSPLPQPQSTMLSTLWLLLSFAVPVRGIYKFVSCPHGKQCQKALLSGNDVLLQCSSAGAHWYYFFLQTRSGWTTANTSVSNMVTTPVGHLLIRDPLPSQTGLYSCWNKNGTQETQYEIDFQDVSSLHITHKSLDQDPLHNESLELGRQETVFTHWEPWQDCNRCDVPGERKRLGYCYIREPQEEPVPCGIFLGQAKLKSNRLRPEMQVEACFAPCDPQRSYRHEYTVFDSFSFSKESEALWLTCSLGSIYRPIMWEVNGIPLTWRGQLVGQGMNTVLDTSTGGRQLQIFQPATYKCYVHQEFMAQFSPEEQQWQVGKVLVPPKEADSVLKGLKLMLLMVFVLALAGLLFRVFRPAWDKRKNSVLLVK</sequence>
<dbReference type="InterPro" id="IPR007110">
    <property type="entry name" value="Ig-like_dom"/>
</dbReference>
<evidence type="ECO:0000256" key="3">
    <source>
        <dbReference type="ARBA" id="ARBA00022692"/>
    </source>
</evidence>
<evidence type="ECO:0000256" key="4">
    <source>
        <dbReference type="ARBA" id="ARBA00022729"/>
    </source>
</evidence>
<dbReference type="HOGENOM" id="CLU_054403_0_0_1"/>
<feature type="chain" id="PRO_5013266058" evidence="9">
    <location>
        <begin position="33"/>
        <end position="372"/>
    </location>
</feature>
<dbReference type="InParanoid" id="I3NB62"/>
<evidence type="ECO:0000256" key="5">
    <source>
        <dbReference type="ARBA" id="ARBA00022989"/>
    </source>
</evidence>
<comment type="subcellular location">
    <subcellularLocation>
        <location evidence="1">Membrane</location>
        <topology evidence="1">Single-pass type I membrane protein</topology>
    </subcellularLocation>
</comment>
<evidence type="ECO:0000313" key="12">
    <source>
        <dbReference type="Proteomes" id="UP000005215"/>
    </source>
</evidence>
<dbReference type="eggNOG" id="ENOG502S0YJ">
    <property type="taxonomic scope" value="Eukaryota"/>
</dbReference>
<dbReference type="PROSITE" id="PS50835">
    <property type="entry name" value="IG_LIKE"/>
    <property type="match status" value="1"/>
</dbReference>
<gene>
    <name evidence="11" type="primary">FAM187B</name>
</gene>
<keyword evidence="4 9" id="KW-0732">Signal</keyword>
<keyword evidence="12" id="KW-1185">Reference proteome</keyword>
<keyword evidence="7" id="KW-0325">Glycoprotein</keyword>
<name>I3NB62_ICTTR</name>
<evidence type="ECO:0000256" key="7">
    <source>
        <dbReference type="ARBA" id="ARBA00023180"/>
    </source>
</evidence>
<dbReference type="STRING" id="43179.ENSSTOP00000021609"/>
<keyword evidence="5 8" id="KW-1133">Transmembrane helix</keyword>
<dbReference type="AlphaFoldDB" id="I3NB62"/>
<dbReference type="GeneTree" id="ENSGT00530000063991"/>
<reference evidence="11" key="2">
    <citation type="submission" date="2025-08" db="UniProtKB">
        <authorList>
            <consortium name="Ensembl"/>
        </authorList>
    </citation>
    <scope>IDENTIFICATION</scope>
</reference>
<keyword evidence="6 8" id="KW-0472">Membrane</keyword>
<reference evidence="11" key="3">
    <citation type="submission" date="2025-09" db="UniProtKB">
        <authorList>
            <consortium name="Ensembl"/>
        </authorList>
    </citation>
    <scope>IDENTIFICATION</scope>
</reference>
<evidence type="ECO:0000256" key="9">
    <source>
        <dbReference type="SAM" id="SignalP"/>
    </source>
</evidence>
<protein>
    <submittedName>
        <fullName evidence="11">Family with sequence similarity 187 member B</fullName>
    </submittedName>
</protein>
<dbReference type="GO" id="GO:0016020">
    <property type="term" value="C:membrane"/>
    <property type="evidence" value="ECO:0007669"/>
    <property type="project" value="UniProtKB-SubCell"/>
</dbReference>
<comment type="similarity">
    <text evidence="2">Belongs to the FAM187 family.</text>
</comment>
<dbReference type="InterPro" id="IPR036179">
    <property type="entry name" value="Ig-like_dom_sf"/>
</dbReference>
<dbReference type="Proteomes" id="UP000005215">
    <property type="component" value="Unassembled WGS sequence"/>
</dbReference>
<evidence type="ECO:0000313" key="11">
    <source>
        <dbReference type="Ensembl" id="ENSSTOP00000021609.2"/>
    </source>
</evidence>
<dbReference type="InterPro" id="IPR039311">
    <property type="entry name" value="FAM187A/B"/>
</dbReference>
<dbReference type="PANTHER" id="PTHR32178:SF8">
    <property type="entry name" value="PROTEIN FAM187B"/>
    <property type="match status" value="1"/>
</dbReference>